<dbReference type="EMBL" id="KK198757">
    <property type="protein sequence ID" value="KCW73980.1"/>
    <property type="molecule type" value="Genomic_DNA"/>
</dbReference>
<dbReference type="InParanoid" id="A0A059C7T5"/>
<proteinExistence type="predicted"/>
<keyword evidence="1" id="KW-0812">Transmembrane</keyword>
<dbReference type="Gramene" id="KCW73980">
    <property type="protein sequence ID" value="KCW73980"/>
    <property type="gene ID" value="EUGRSUZ_E02593"/>
</dbReference>
<name>A0A059C7T5_EUCGR</name>
<gene>
    <name evidence="2" type="ORF">EUGRSUZ_E02593</name>
</gene>
<organism evidence="2">
    <name type="scientific">Eucalyptus grandis</name>
    <name type="common">Flooded gum</name>
    <dbReference type="NCBI Taxonomy" id="71139"/>
    <lineage>
        <taxon>Eukaryota</taxon>
        <taxon>Viridiplantae</taxon>
        <taxon>Streptophyta</taxon>
        <taxon>Embryophyta</taxon>
        <taxon>Tracheophyta</taxon>
        <taxon>Spermatophyta</taxon>
        <taxon>Magnoliopsida</taxon>
        <taxon>eudicotyledons</taxon>
        <taxon>Gunneridae</taxon>
        <taxon>Pentapetalae</taxon>
        <taxon>rosids</taxon>
        <taxon>malvids</taxon>
        <taxon>Myrtales</taxon>
        <taxon>Myrtaceae</taxon>
        <taxon>Myrtoideae</taxon>
        <taxon>Eucalypteae</taxon>
        <taxon>Eucalyptus</taxon>
    </lineage>
</organism>
<dbReference type="AlphaFoldDB" id="A0A059C7T5"/>
<evidence type="ECO:0000313" key="2">
    <source>
        <dbReference type="EMBL" id="KCW73980.1"/>
    </source>
</evidence>
<keyword evidence="1" id="KW-1133">Transmembrane helix</keyword>
<protein>
    <submittedName>
        <fullName evidence="2">Uncharacterized protein</fullName>
    </submittedName>
</protein>
<accession>A0A059C7T5</accession>
<evidence type="ECO:0000256" key="1">
    <source>
        <dbReference type="SAM" id="Phobius"/>
    </source>
</evidence>
<feature type="transmembrane region" description="Helical" evidence="1">
    <location>
        <begin position="20"/>
        <end position="43"/>
    </location>
</feature>
<sequence>MFDVFHLPLCSVWNHIAVFIYFGEVPNVVFLGRVIAGFMIYFFGMKMHCQYCTAFNAVRTCSLATFLHTMTKFTQIV</sequence>
<reference evidence="2" key="1">
    <citation type="submission" date="2013-07" db="EMBL/GenBank/DDBJ databases">
        <title>The genome of Eucalyptus grandis.</title>
        <authorList>
            <person name="Schmutz J."/>
            <person name="Hayes R."/>
            <person name="Myburg A."/>
            <person name="Tuskan G."/>
            <person name="Grattapaglia D."/>
            <person name="Rokhsar D.S."/>
        </authorList>
    </citation>
    <scope>NUCLEOTIDE SEQUENCE</scope>
    <source>
        <tissue evidence="2">Leaf extractions</tissue>
    </source>
</reference>
<keyword evidence="1" id="KW-0472">Membrane</keyword>